<organism evidence="3 4">
    <name type="scientific">Alteriqipengyuania lutimaris</name>
    <dbReference type="NCBI Taxonomy" id="1538146"/>
    <lineage>
        <taxon>Bacteria</taxon>
        <taxon>Pseudomonadati</taxon>
        <taxon>Pseudomonadota</taxon>
        <taxon>Alphaproteobacteria</taxon>
        <taxon>Sphingomonadales</taxon>
        <taxon>Erythrobacteraceae</taxon>
        <taxon>Alteriqipengyuania</taxon>
    </lineage>
</organism>
<dbReference type="GO" id="GO:0042284">
    <property type="term" value="F:sphingolipid delta-4 desaturase activity"/>
    <property type="evidence" value="ECO:0007669"/>
    <property type="project" value="TreeGrafter"/>
</dbReference>
<dbReference type="PANTHER" id="PTHR12879:SF8">
    <property type="entry name" value="SPHINGOLIPID DELTA(4)-DESATURASE DES1"/>
    <property type="match status" value="1"/>
</dbReference>
<dbReference type="PANTHER" id="PTHR12879">
    <property type="entry name" value="SPHINGOLIPID DELTA 4 DESATURASE/C-4 HYDROXYLASE PROTEIN DES2"/>
    <property type="match status" value="1"/>
</dbReference>
<dbReference type="EMBL" id="QRBB01000001">
    <property type="protein sequence ID" value="RDS76344.1"/>
    <property type="molecule type" value="Genomic_DNA"/>
</dbReference>
<dbReference type="CDD" id="cd03510">
    <property type="entry name" value="Rhizobitoxine-FADS-like"/>
    <property type="match status" value="1"/>
</dbReference>
<evidence type="ECO:0000259" key="2">
    <source>
        <dbReference type="Pfam" id="PF00487"/>
    </source>
</evidence>
<dbReference type="GO" id="GO:0046513">
    <property type="term" value="P:ceramide biosynthetic process"/>
    <property type="evidence" value="ECO:0007669"/>
    <property type="project" value="TreeGrafter"/>
</dbReference>
<keyword evidence="1" id="KW-0472">Membrane</keyword>
<dbReference type="GO" id="GO:0016020">
    <property type="term" value="C:membrane"/>
    <property type="evidence" value="ECO:0007669"/>
    <property type="project" value="GOC"/>
</dbReference>
<dbReference type="RefSeq" id="WP_115490578.1">
    <property type="nucleotide sequence ID" value="NZ_JACHWW010000001.1"/>
</dbReference>
<name>A0A395LLN1_9SPHN</name>
<comment type="caution">
    <text evidence="3">The sequence shown here is derived from an EMBL/GenBank/DDBJ whole genome shotgun (WGS) entry which is preliminary data.</text>
</comment>
<keyword evidence="1" id="KW-0812">Transmembrane</keyword>
<dbReference type="OrthoDB" id="9792534at2"/>
<protein>
    <submittedName>
        <fullName evidence="3">Fatty acid desaturase</fullName>
    </submittedName>
</protein>
<accession>A0A395LLN1</accession>
<feature type="transmembrane region" description="Helical" evidence="1">
    <location>
        <begin position="171"/>
        <end position="190"/>
    </location>
</feature>
<keyword evidence="1" id="KW-1133">Transmembrane helix</keyword>
<reference evidence="3 4" key="1">
    <citation type="submission" date="2018-07" db="EMBL/GenBank/DDBJ databases">
        <title>Erythrobacter nanhaiensis sp. nov., a novel member of the genus Erythrobacter isolated from the South China Sea.</title>
        <authorList>
            <person name="Chen X."/>
            <person name="Liu J."/>
        </authorList>
    </citation>
    <scope>NUCLEOTIDE SEQUENCE [LARGE SCALE GENOMIC DNA]</scope>
    <source>
        <strain evidence="3 4">S-5</strain>
    </source>
</reference>
<keyword evidence="4" id="KW-1185">Reference proteome</keyword>
<evidence type="ECO:0000313" key="4">
    <source>
        <dbReference type="Proteomes" id="UP000254101"/>
    </source>
</evidence>
<evidence type="ECO:0000313" key="3">
    <source>
        <dbReference type="EMBL" id="RDS76344.1"/>
    </source>
</evidence>
<proteinExistence type="predicted"/>
<dbReference type="InterPro" id="IPR005804">
    <property type="entry name" value="FA_desaturase_dom"/>
</dbReference>
<gene>
    <name evidence="3" type="ORF">DL238_01100</name>
</gene>
<dbReference type="Proteomes" id="UP000254101">
    <property type="component" value="Unassembled WGS sequence"/>
</dbReference>
<dbReference type="Pfam" id="PF00487">
    <property type="entry name" value="FA_desaturase"/>
    <property type="match status" value="1"/>
</dbReference>
<sequence>MKHAPAIGEYITRAEIAELSAKSDARAAATVLFQSALAVAAFAVAIVWPNPLTILAAIIVLGGRIQAFGIITHDCAHGAFFRTPKLNVFVGKWVSGAAAHVPLDLYRRYHLNHHKYAGTPDDPDKWMVKSYPVTRASLKRKLVRDVTGQTGFRDLLGEIKNFKWSQTGPSVLFHTLLFVALLAVGAPWAYPMWWAARIFVYPLTMRLRQISEHGVAKDRDAMDARINTGTTIPRWWEALLLSPCNVNYHLEHHIFAGVPPYRLARLHHLLSERGYYRDHDCIAHGFGDVLRRATRPA</sequence>
<dbReference type="AlphaFoldDB" id="A0A395LLN1"/>
<evidence type="ECO:0000256" key="1">
    <source>
        <dbReference type="SAM" id="Phobius"/>
    </source>
</evidence>
<feature type="domain" description="Fatty acid desaturase" evidence="2">
    <location>
        <begin position="52"/>
        <end position="276"/>
    </location>
</feature>